<dbReference type="PANTHER" id="PTHR37984:SF5">
    <property type="entry name" value="PROTEIN NYNRIN-LIKE"/>
    <property type="match status" value="1"/>
</dbReference>
<name>A0A9Q3BR54_9BASI</name>
<keyword evidence="2" id="KW-1185">Reference proteome</keyword>
<accession>A0A9Q3BR54</accession>
<dbReference type="OrthoDB" id="2286242at2759"/>
<evidence type="ECO:0008006" key="3">
    <source>
        <dbReference type="Google" id="ProtNLM"/>
    </source>
</evidence>
<comment type="caution">
    <text evidence="1">The sequence shown here is derived from an EMBL/GenBank/DDBJ whole genome shotgun (WGS) entry which is preliminary data.</text>
</comment>
<dbReference type="EMBL" id="AVOT02002267">
    <property type="protein sequence ID" value="MBW0469758.1"/>
    <property type="molecule type" value="Genomic_DNA"/>
</dbReference>
<dbReference type="PANTHER" id="PTHR37984">
    <property type="entry name" value="PROTEIN CBG26694"/>
    <property type="match status" value="1"/>
</dbReference>
<gene>
    <name evidence="1" type="ORF">O181_009473</name>
</gene>
<dbReference type="InterPro" id="IPR050951">
    <property type="entry name" value="Retrovirus_Pol_polyprotein"/>
</dbReference>
<dbReference type="Proteomes" id="UP000765509">
    <property type="component" value="Unassembled WGS sequence"/>
</dbReference>
<proteinExistence type="predicted"/>
<evidence type="ECO:0000313" key="2">
    <source>
        <dbReference type="Proteomes" id="UP000765509"/>
    </source>
</evidence>
<dbReference type="InterPro" id="IPR043502">
    <property type="entry name" value="DNA/RNA_pol_sf"/>
</dbReference>
<organism evidence="1 2">
    <name type="scientific">Austropuccinia psidii MF-1</name>
    <dbReference type="NCBI Taxonomy" id="1389203"/>
    <lineage>
        <taxon>Eukaryota</taxon>
        <taxon>Fungi</taxon>
        <taxon>Dikarya</taxon>
        <taxon>Basidiomycota</taxon>
        <taxon>Pucciniomycotina</taxon>
        <taxon>Pucciniomycetes</taxon>
        <taxon>Pucciniales</taxon>
        <taxon>Sphaerophragmiaceae</taxon>
        <taxon>Austropuccinia</taxon>
    </lineage>
</organism>
<evidence type="ECO:0000313" key="1">
    <source>
        <dbReference type="EMBL" id="MBW0469758.1"/>
    </source>
</evidence>
<sequence>MKERMIDLLFKYKSAFSTHKQSIGAIIGNEVEIVLTVAKAYPTFLRRPPYSASPRAGESLEVHIQELIYLVVLRKVGYNEQVEVTTPVIITWKNEKSRMLGDFRALNTYNIADRYPILIIHETLTKLSQAKFITAMDALNGFHQDLLTENTKKLLRMIFHCGLNEYSRMPFGIINETFHYQRMINTIFAGEDSEG</sequence>
<dbReference type="SUPFAM" id="SSF56672">
    <property type="entry name" value="DNA/RNA polymerases"/>
    <property type="match status" value="1"/>
</dbReference>
<dbReference type="Gene3D" id="3.10.10.10">
    <property type="entry name" value="HIV Type 1 Reverse Transcriptase, subunit A, domain 1"/>
    <property type="match status" value="1"/>
</dbReference>
<reference evidence="1" key="1">
    <citation type="submission" date="2021-03" db="EMBL/GenBank/DDBJ databases">
        <title>Draft genome sequence of rust myrtle Austropuccinia psidii MF-1, a brazilian biotype.</title>
        <authorList>
            <person name="Quecine M.C."/>
            <person name="Pachon D.M.R."/>
            <person name="Bonatelli M.L."/>
            <person name="Correr F.H."/>
            <person name="Franceschini L.M."/>
            <person name="Leite T.F."/>
            <person name="Margarido G.R.A."/>
            <person name="Almeida C.A."/>
            <person name="Ferrarezi J.A."/>
            <person name="Labate C.A."/>
        </authorList>
    </citation>
    <scope>NUCLEOTIDE SEQUENCE</scope>
    <source>
        <strain evidence="1">MF-1</strain>
    </source>
</reference>
<protein>
    <recommendedName>
        <fullName evidence="3">Reverse transcriptase domain-containing protein</fullName>
    </recommendedName>
</protein>
<dbReference type="AlphaFoldDB" id="A0A9Q3BR54"/>